<keyword evidence="2" id="KW-1185">Reference proteome</keyword>
<protein>
    <submittedName>
        <fullName evidence="1">Uncharacterized protein</fullName>
    </submittedName>
</protein>
<dbReference type="EMBL" id="KN598209">
    <property type="protein sequence ID" value="KHJ80845.1"/>
    <property type="molecule type" value="Genomic_DNA"/>
</dbReference>
<dbReference type="Proteomes" id="UP000053660">
    <property type="component" value="Unassembled WGS sequence"/>
</dbReference>
<dbReference type="AlphaFoldDB" id="A0A0B1SC89"/>
<sequence length="38" mass="4518">MRDVTSRKCLRIQLKMKVTMNSAPTKTNFISIKRFLNF</sequence>
<name>A0A0B1SC89_OESDE</name>
<reference evidence="1 2" key="1">
    <citation type="submission" date="2014-03" db="EMBL/GenBank/DDBJ databases">
        <title>Draft genome of the hookworm Oesophagostomum dentatum.</title>
        <authorList>
            <person name="Mitreva M."/>
        </authorList>
    </citation>
    <scope>NUCLEOTIDE SEQUENCE [LARGE SCALE GENOMIC DNA]</scope>
    <source>
        <strain evidence="1 2">OD-Hann</strain>
    </source>
</reference>
<organism evidence="1 2">
    <name type="scientific">Oesophagostomum dentatum</name>
    <name type="common">Nodular worm</name>
    <dbReference type="NCBI Taxonomy" id="61180"/>
    <lineage>
        <taxon>Eukaryota</taxon>
        <taxon>Metazoa</taxon>
        <taxon>Ecdysozoa</taxon>
        <taxon>Nematoda</taxon>
        <taxon>Chromadorea</taxon>
        <taxon>Rhabditida</taxon>
        <taxon>Rhabditina</taxon>
        <taxon>Rhabditomorpha</taxon>
        <taxon>Strongyloidea</taxon>
        <taxon>Strongylidae</taxon>
        <taxon>Oesophagostomum</taxon>
    </lineage>
</organism>
<proteinExistence type="predicted"/>
<evidence type="ECO:0000313" key="1">
    <source>
        <dbReference type="EMBL" id="KHJ80845.1"/>
    </source>
</evidence>
<gene>
    <name evidence="1" type="ORF">OESDEN_19475</name>
</gene>
<accession>A0A0B1SC89</accession>
<evidence type="ECO:0000313" key="2">
    <source>
        <dbReference type="Proteomes" id="UP000053660"/>
    </source>
</evidence>